<dbReference type="EMBL" id="JYDL01000298">
    <property type="protein sequence ID" value="KRX12665.1"/>
    <property type="molecule type" value="Genomic_DNA"/>
</dbReference>
<dbReference type="SUPFAM" id="SSF101690">
    <property type="entry name" value="PAZ domain"/>
    <property type="match status" value="1"/>
</dbReference>
<name>A0A0V0RDV7_9BILA</name>
<sequence>LLLLFYSQLVLFPMSEQSEDTNVAADELSQLRLKELVKRPGYGTVGKPIKLACNYFPLIKLQKGDIVVNRYHIDIQHPCLNDDNRDIFWAYVVKRSDIFGDPFKLAYDGKSTLFTVDKLHLKPVSEKADTEKFSFKTVRENIPSELSILMKFTGLVHLDFRNAEAGLLDEREKGPIQFLDILFAQGRSSPLLELSKSFKAVRNSFYFIPQGAVSHSCFYKHQSLINLICDILNGDEREVRFHPNQLRSNTQLQPEHLSLLIPELKGVCIHTTHRNQDRIYRIKNIL</sequence>
<dbReference type="InterPro" id="IPR032474">
    <property type="entry name" value="Argonaute_N"/>
</dbReference>
<evidence type="ECO:0000259" key="2">
    <source>
        <dbReference type="Pfam" id="PF16486"/>
    </source>
</evidence>
<accession>A0A0V0RDV7</accession>
<comment type="caution">
    <text evidence="3">The sequence shown here is derived from an EMBL/GenBank/DDBJ whole genome shotgun (WGS) entry which is preliminary data.</text>
</comment>
<feature type="non-terminal residue" evidence="3">
    <location>
        <position position="286"/>
    </location>
</feature>
<evidence type="ECO:0000256" key="1">
    <source>
        <dbReference type="SAM" id="SignalP"/>
    </source>
</evidence>
<feature type="chain" id="PRO_5006867842" description="Protein argonaute N-terminal domain-containing protein" evidence="1">
    <location>
        <begin position="19"/>
        <end position="286"/>
    </location>
</feature>
<evidence type="ECO:0000313" key="3">
    <source>
        <dbReference type="EMBL" id="KRX12665.1"/>
    </source>
</evidence>
<keyword evidence="1" id="KW-0732">Signal</keyword>
<feature type="signal peptide" evidence="1">
    <location>
        <begin position="1"/>
        <end position="18"/>
    </location>
</feature>
<dbReference type="InterPro" id="IPR036085">
    <property type="entry name" value="PAZ_dom_sf"/>
</dbReference>
<dbReference type="Pfam" id="PF16486">
    <property type="entry name" value="ArgoN"/>
    <property type="match status" value="1"/>
</dbReference>
<keyword evidence="4" id="KW-1185">Reference proteome</keyword>
<evidence type="ECO:0000313" key="4">
    <source>
        <dbReference type="Proteomes" id="UP000054630"/>
    </source>
</evidence>
<protein>
    <recommendedName>
        <fullName evidence="2">Protein argonaute N-terminal domain-containing protein</fullName>
    </recommendedName>
</protein>
<organism evidence="3 4">
    <name type="scientific">Trichinella nelsoni</name>
    <dbReference type="NCBI Taxonomy" id="6336"/>
    <lineage>
        <taxon>Eukaryota</taxon>
        <taxon>Metazoa</taxon>
        <taxon>Ecdysozoa</taxon>
        <taxon>Nematoda</taxon>
        <taxon>Enoplea</taxon>
        <taxon>Dorylaimia</taxon>
        <taxon>Trichinellida</taxon>
        <taxon>Trichinellidae</taxon>
        <taxon>Trichinella</taxon>
    </lineage>
</organism>
<reference evidence="3 4" key="1">
    <citation type="submission" date="2015-01" db="EMBL/GenBank/DDBJ databases">
        <title>Evolution of Trichinella species and genotypes.</title>
        <authorList>
            <person name="Korhonen P.K."/>
            <person name="Edoardo P."/>
            <person name="Giuseppe L.R."/>
            <person name="Gasser R.B."/>
        </authorList>
    </citation>
    <scope>NUCLEOTIDE SEQUENCE [LARGE SCALE GENOMIC DNA]</scope>
    <source>
        <strain evidence="3">ISS37</strain>
    </source>
</reference>
<dbReference type="Proteomes" id="UP000054630">
    <property type="component" value="Unassembled WGS sequence"/>
</dbReference>
<dbReference type="AlphaFoldDB" id="A0A0V0RDV7"/>
<feature type="non-terminal residue" evidence="3">
    <location>
        <position position="1"/>
    </location>
</feature>
<feature type="domain" description="Protein argonaute N-terminal" evidence="2">
    <location>
        <begin position="47"/>
        <end position="182"/>
    </location>
</feature>
<dbReference type="OrthoDB" id="5971213at2759"/>
<dbReference type="Gene3D" id="2.170.260.10">
    <property type="entry name" value="paz domain"/>
    <property type="match status" value="1"/>
</dbReference>
<gene>
    <name evidence="3" type="primary">tag-76</name>
    <name evidence="3" type="ORF">T07_5095</name>
</gene>
<proteinExistence type="predicted"/>
<dbReference type="PANTHER" id="PTHR22891">
    <property type="entry name" value="EUKARYOTIC TRANSLATION INITIATION FACTOR 2C"/>
    <property type="match status" value="1"/>
</dbReference>